<dbReference type="AlphaFoldDB" id="A0A2D0J2C5"/>
<dbReference type="FunFam" id="2.40.50.140:FF:000006">
    <property type="entry name" value="Cold shock protein CspC"/>
    <property type="match status" value="1"/>
</dbReference>
<dbReference type="Gene3D" id="2.40.50.140">
    <property type="entry name" value="Nucleic acid-binding proteins"/>
    <property type="match status" value="1"/>
</dbReference>
<dbReference type="EMBL" id="CP072455">
    <property type="protein sequence ID" value="QTL39946.1"/>
    <property type="molecule type" value="Genomic_DNA"/>
</dbReference>
<dbReference type="PIRSF" id="PIRSF002599">
    <property type="entry name" value="Cold_shock_A"/>
    <property type="match status" value="1"/>
</dbReference>
<dbReference type="InterPro" id="IPR050181">
    <property type="entry name" value="Cold_shock_domain"/>
</dbReference>
<dbReference type="InterPro" id="IPR012340">
    <property type="entry name" value="NA-bd_OB-fold"/>
</dbReference>
<dbReference type="SMART" id="SM00357">
    <property type="entry name" value="CSP"/>
    <property type="match status" value="1"/>
</dbReference>
<dbReference type="PROSITE" id="PS00352">
    <property type="entry name" value="CSD_1"/>
    <property type="match status" value="1"/>
</dbReference>
<protein>
    <submittedName>
        <fullName evidence="5">Cold shock-like protein cspE</fullName>
    </submittedName>
    <submittedName>
        <fullName evidence="6">RNA chaperone/antiterminator CspA</fullName>
    </submittedName>
</protein>
<dbReference type="GO" id="GO:0005829">
    <property type="term" value="C:cytosol"/>
    <property type="evidence" value="ECO:0007669"/>
    <property type="project" value="UniProtKB-ARBA"/>
</dbReference>
<dbReference type="Pfam" id="PF00313">
    <property type="entry name" value="CSD"/>
    <property type="match status" value="1"/>
</dbReference>
<keyword evidence="8" id="KW-1185">Reference proteome</keyword>
<dbReference type="SUPFAM" id="SSF50249">
    <property type="entry name" value="Nucleic acid-binding proteins"/>
    <property type="match status" value="1"/>
</dbReference>
<dbReference type="OrthoDB" id="9810590at2"/>
<reference evidence="5 7" key="1">
    <citation type="journal article" date="2017" name="Nat. Microbiol.">
        <title>Natural product diversity associated with the nematode symbionts Photorhabdus and Xenorhabdus.</title>
        <authorList>
            <person name="Tobias N.J."/>
            <person name="Wolff H."/>
            <person name="Djahanschiri B."/>
            <person name="Grundmann F."/>
            <person name="Kronenwerth M."/>
            <person name="Shi Y.M."/>
            <person name="Simonyi S."/>
            <person name="Grun P."/>
            <person name="Shapiro-Ilan D."/>
            <person name="Pidot S.J."/>
            <person name="Stinear T.P."/>
            <person name="Ebersberger I."/>
            <person name="Bode H.B."/>
        </authorList>
    </citation>
    <scope>NUCLEOTIDE SEQUENCE [LARGE SCALE GENOMIC DNA]</scope>
    <source>
        <strain evidence="5 7">DSM 16342</strain>
    </source>
</reference>
<evidence type="ECO:0000256" key="2">
    <source>
        <dbReference type="ARBA" id="ARBA00022490"/>
    </source>
</evidence>
<proteinExistence type="predicted"/>
<evidence type="ECO:0000313" key="5">
    <source>
        <dbReference type="EMBL" id="PHM28498.1"/>
    </source>
</evidence>
<gene>
    <name evidence="6" type="primary">cspA</name>
    <name evidence="6" type="ORF">HGO23_00420</name>
    <name evidence="5" type="ORF">Xbud_01509</name>
</gene>
<evidence type="ECO:0000313" key="7">
    <source>
        <dbReference type="Proteomes" id="UP000225833"/>
    </source>
</evidence>
<organism evidence="5 7">
    <name type="scientific">Xenorhabdus budapestensis</name>
    <dbReference type="NCBI Taxonomy" id="290110"/>
    <lineage>
        <taxon>Bacteria</taxon>
        <taxon>Pseudomonadati</taxon>
        <taxon>Pseudomonadota</taxon>
        <taxon>Gammaproteobacteria</taxon>
        <taxon>Enterobacterales</taxon>
        <taxon>Morganellaceae</taxon>
        <taxon>Xenorhabdus</taxon>
    </lineage>
</organism>
<dbReference type="InterPro" id="IPR012156">
    <property type="entry name" value="Cold_shock_CspA"/>
</dbReference>
<dbReference type="InterPro" id="IPR019844">
    <property type="entry name" value="CSD_CS"/>
</dbReference>
<dbReference type="InterPro" id="IPR011129">
    <property type="entry name" value="CSD"/>
</dbReference>
<dbReference type="Proteomes" id="UP000665047">
    <property type="component" value="Chromosome"/>
</dbReference>
<dbReference type="InterPro" id="IPR002059">
    <property type="entry name" value="CSP_DNA-bd"/>
</dbReference>
<feature type="domain" description="CSD" evidence="4">
    <location>
        <begin position="4"/>
        <end position="69"/>
    </location>
</feature>
<accession>A0A2D0J2C5</accession>
<dbReference type="RefSeq" id="WP_099135462.1">
    <property type="nucleotide sequence ID" value="NZ_CAWNNJ010000119.1"/>
</dbReference>
<evidence type="ECO:0000313" key="6">
    <source>
        <dbReference type="EMBL" id="QTL39946.1"/>
    </source>
</evidence>
<comment type="subcellular location">
    <subcellularLocation>
        <location evidence="1 3">Cytoplasm</location>
    </subcellularLocation>
</comment>
<dbReference type="PANTHER" id="PTHR11544">
    <property type="entry name" value="COLD SHOCK DOMAIN CONTAINING PROTEINS"/>
    <property type="match status" value="1"/>
</dbReference>
<dbReference type="GO" id="GO:0003676">
    <property type="term" value="F:nucleic acid binding"/>
    <property type="evidence" value="ECO:0007669"/>
    <property type="project" value="InterPro"/>
</dbReference>
<dbReference type="Proteomes" id="UP000225833">
    <property type="component" value="Unassembled WGS sequence"/>
</dbReference>
<keyword evidence="2" id="KW-0963">Cytoplasm</keyword>
<evidence type="ECO:0000256" key="3">
    <source>
        <dbReference type="RuleBase" id="RU000408"/>
    </source>
</evidence>
<evidence type="ECO:0000259" key="4">
    <source>
        <dbReference type="PROSITE" id="PS51857"/>
    </source>
</evidence>
<dbReference type="PROSITE" id="PS51857">
    <property type="entry name" value="CSD_2"/>
    <property type="match status" value="1"/>
</dbReference>
<sequence length="71" mass="7660">MSDKMTGLVKWFNADKGFGFISPSDGSKDVFVHFSAVQSNDYRTLFEGQKVEFSIEKGAKGPAAANVVPTA</sequence>
<evidence type="ECO:0000313" key="8">
    <source>
        <dbReference type="Proteomes" id="UP000665047"/>
    </source>
</evidence>
<dbReference type="NCBIfam" id="NF007679">
    <property type="entry name" value="PRK10354.1"/>
    <property type="match status" value="1"/>
</dbReference>
<dbReference type="EMBL" id="NIBS01000005">
    <property type="protein sequence ID" value="PHM28498.1"/>
    <property type="molecule type" value="Genomic_DNA"/>
</dbReference>
<reference evidence="6 8" key="2">
    <citation type="submission" date="2021-03" db="EMBL/GenBank/DDBJ databases">
        <title>Complete Genome Sequence Data of Xenorhabdus budapestensis strain C72, a Candidate Biological Control Agent, from China.</title>
        <authorList>
            <person name="LI B."/>
            <person name="WANG S."/>
            <person name="QIU D."/>
        </authorList>
    </citation>
    <scope>NUCLEOTIDE SEQUENCE [LARGE SCALE GENOMIC DNA]</scope>
    <source>
        <strain evidence="6 8">C-7-2</strain>
    </source>
</reference>
<evidence type="ECO:0000256" key="1">
    <source>
        <dbReference type="ARBA" id="ARBA00004496"/>
    </source>
</evidence>
<dbReference type="CDD" id="cd04458">
    <property type="entry name" value="CSP_CDS"/>
    <property type="match status" value="1"/>
</dbReference>
<dbReference type="PRINTS" id="PR00050">
    <property type="entry name" value="COLDSHOCK"/>
</dbReference>
<name>A0A2D0J2C5_XENBU</name>